<dbReference type="SUPFAM" id="SSF55874">
    <property type="entry name" value="ATPase domain of HSP90 chaperone/DNA topoisomerase II/histidine kinase"/>
    <property type="match status" value="1"/>
</dbReference>
<feature type="transmembrane region" description="Helical" evidence="9">
    <location>
        <begin position="20"/>
        <end position="42"/>
    </location>
</feature>
<sequence>MKRPQKDPRVHRSLFSVWTFLTYFVLVCILVSTSFLVFFGGLNMELSPAELRVMATRVFLNAILMSLICTLVDGIYKKITIERPVRRILEATHKVTQGDFSVRVQPIHPAKSKNELDVLIEDLNVMTQELSGTETLRTDFVSNVSHELKTPLAVIQNYAQMLQDPQLAEAERLEYAEKITSATHSLSDLITNVLRLNKLENQQIYPQPSTYDLSEQLRTCLLHFESAWEKKSLQMYIDLEDSVMVHSDAELMRLVWNNLISNAIKFTGEGGRIRVALHTEGSDIYVDVQDTGCGISSENGHHIFEKFYQGDTSHATEGNGLGLALVKRVIDIVGAEISVESEVGKGSSFTVKLQTT</sequence>
<dbReference type="GO" id="GO:0004721">
    <property type="term" value="F:phosphoprotein phosphatase activity"/>
    <property type="evidence" value="ECO:0007669"/>
    <property type="project" value="TreeGrafter"/>
</dbReference>
<accession>A0A9D1SN48</accession>
<keyword evidence="7" id="KW-0902">Two-component regulatory system</keyword>
<evidence type="ECO:0000259" key="11">
    <source>
        <dbReference type="PROSITE" id="PS50885"/>
    </source>
</evidence>
<evidence type="ECO:0000313" key="12">
    <source>
        <dbReference type="EMBL" id="HIU68508.1"/>
    </source>
</evidence>
<dbReference type="FunFam" id="3.30.565.10:FF:000006">
    <property type="entry name" value="Sensor histidine kinase WalK"/>
    <property type="match status" value="1"/>
</dbReference>
<organism evidence="12 13">
    <name type="scientific">Candidatus Scybalenecus merdavium</name>
    <dbReference type="NCBI Taxonomy" id="2840939"/>
    <lineage>
        <taxon>Bacteria</taxon>
        <taxon>Bacillati</taxon>
        <taxon>Bacillota</taxon>
        <taxon>Clostridia</taxon>
        <taxon>Eubacteriales</taxon>
        <taxon>Oscillospiraceae</taxon>
        <taxon>Oscillospiraceae incertae sedis</taxon>
        <taxon>Candidatus Scybalenecus</taxon>
    </lineage>
</organism>
<dbReference type="Gene3D" id="3.30.565.10">
    <property type="entry name" value="Histidine kinase-like ATPase, C-terminal domain"/>
    <property type="match status" value="1"/>
</dbReference>
<evidence type="ECO:0000256" key="4">
    <source>
        <dbReference type="ARBA" id="ARBA00022553"/>
    </source>
</evidence>
<evidence type="ECO:0000256" key="1">
    <source>
        <dbReference type="ARBA" id="ARBA00000085"/>
    </source>
</evidence>
<keyword evidence="6 12" id="KW-0418">Kinase</keyword>
<keyword evidence="8 9" id="KW-0472">Membrane</keyword>
<evidence type="ECO:0000256" key="2">
    <source>
        <dbReference type="ARBA" id="ARBA00004370"/>
    </source>
</evidence>
<dbReference type="GO" id="GO:0000155">
    <property type="term" value="F:phosphorelay sensor kinase activity"/>
    <property type="evidence" value="ECO:0007669"/>
    <property type="project" value="InterPro"/>
</dbReference>
<proteinExistence type="predicted"/>
<evidence type="ECO:0000256" key="6">
    <source>
        <dbReference type="ARBA" id="ARBA00022777"/>
    </source>
</evidence>
<dbReference type="GO" id="GO:0016036">
    <property type="term" value="P:cellular response to phosphate starvation"/>
    <property type="evidence" value="ECO:0007669"/>
    <property type="project" value="TreeGrafter"/>
</dbReference>
<dbReference type="InterPro" id="IPR005467">
    <property type="entry name" value="His_kinase_dom"/>
</dbReference>
<dbReference type="Pfam" id="PF00672">
    <property type="entry name" value="HAMP"/>
    <property type="match status" value="1"/>
</dbReference>
<dbReference type="AlphaFoldDB" id="A0A9D1SN48"/>
<dbReference type="InterPro" id="IPR003661">
    <property type="entry name" value="HisK_dim/P_dom"/>
</dbReference>
<dbReference type="CDD" id="cd00082">
    <property type="entry name" value="HisKA"/>
    <property type="match status" value="1"/>
</dbReference>
<dbReference type="EMBL" id="DVNM01000005">
    <property type="protein sequence ID" value="HIU68508.1"/>
    <property type="molecule type" value="Genomic_DNA"/>
</dbReference>
<feature type="domain" description="HAMP" evidence="11">
    <location>
        <begin position="79"/>
        <end position="135"/>
    </location>
</feature>
<dbReference type="SUPFAM" id="SSF47384">
    <property type="entry name" value="Homodimeric domain of signal transducing histidine kinase"/>
    <property type="match status" value="1"/>
</dbReference>
<dbReference type="Gene3D" id="6.10.340.10">
    <property type="match status" value="1"/>
</dbReference>
<comment type="subcellular location">
    <subcellularLocation>
        <location evidence="2">Membrane</location>
    </subcellularLocation>
</comment>
<dbReference type="InterPro" id="IPR036890">
    <property type="entry name" value="HATPase_C_sf"/>
</dbReference>
<dbReference type="InterPro" id="IPR036097">
    <property type="entry name" value="HisK_dim/P_sf"/>
</dbReference>
<dbReference type="SUPFAM" id="SSF158472">
    <property type="entry name" value="HAMP domain-like"/>
    <property type="match status" value="1"/>
</dbReference>
<dbReference type="Pfam" id="PF02518">
    <property type="entry name" value="HATPase_c"/>
    <property type="match status" value="1"/>
</dbReference>
<feature type="transmembrane region" description="Helical" evidence="9">
    <location>
        <begin position="54"/>
        <end position="76"/>
    </location>
</feature>
<dbReference type="PRINTS" id="PR00344">
    <property type="entry name" value="BCTRLSENSOR"/>
</dbReference>
<keyword evidence="5" id="KW-0808">Transferase</keyword>
<dbReference type="SMART" id="SM00388">
    <property type="entry name" value="HisKA"/>
    <property type="match status" value="1"/>
</dbReference>
<dbReference type="PROSITE" id="PS50885">
    <property type="entry name" value="HAMP"/>
    <property type="match status" value="1"/>
</dbReference>
<evidence type="ECO:0000256" key="5">
    <source>
        <dbReference type="ARBA" id="ARBA00022679"/>
    </source>
</evidence>
<keyword evidence="9" id="KW-0812">Transmembrane</keyword>
<evidence type="ECO:0000256" key="8">
    <source>
        <dbReference type="ARBA" id="ARBA00023136"/>
    </source>
</evidence>
<dbReference type="PROSITE" id="PS50109">
    <property type="entry name" value="HIS_KIN"/>
    <property type="match status" value="1"/>
</dbReference>
<comment type="caution">
    <text evidence="12">The sequence shown here is derived from an EMBL/GenBank/DDBJ whole genome shotgun (WGS) entry which is preliminary data.</text>
</comment>
<reference evidence="12" key="2">
    <citation type="journal article" date="2021" name="PeerJ">
        <title>Extensive microbial diversity within the chicken gut microbiome revealed by metagenomics and culture.</title>
        <authorList>
            <person name="Gilroy R."/>
            <person name="Ravi A."/>
            <person name="Getino M."/>
            <person name="Pursley I."/>
            <person name="Horton D.L."/>
            <person name="Alikhan N.F."/>
            <person name="Baker D."/>
            <person name="Gharbi K."/>
            <person name="Hall N."/>
            <person name="Watson M."/>
            <person name="Adriaenssens E.M."/>
            <person name="Foster-Nyarko E."/>
            <person name="Jarju S."/>
            <person name="Secka A."/>
            <person name="Antonio M."/>
            <person name="Oren A."/>
            <person name="Chaudhuri R.R."/>
            <person name="La Ragione R."/>
            <person name="Hildebrand F."/>
            <person name="Pallen M.J."/>
        </authorList>
    </citation>
    <scope>NUCLEOTIDE SEQUENCE</scope>
    <source>
        <strain evidence="12">CHK176-6737</strain>
    </source>
</reference>
<evidence type="ECO:0000259" key="10">
    <source>
        <dbReference type="PROSITE" id="PS50109"/>
    </source>
</evidence>
<dbReference type="EC" id="2.7.13.3" evidence="3"/>
<evidence type="ECO:0000313" key="13">
    <source>
        <dbReference type="Proteomes" id="UP000824125"/>
    </source>
</evidence>
<dbReference type="PANTHER" id="PTHR45453:SF1">
    <property type="entry name" value="PHOSPHATE REGULON SENSOR PROTEIN PHOR"/>
    <property type="match status" value="1"/>
</dbReference>
<evidence type="ECO:0000256" key="9">
    <source>
        <dbReference type="SAM" id="Phobius"/>
    </source>
</evidence>
<dbReference type="Gene3D" id="1.10.287.130">
    <property type="match status" value="1"/>
</dbReference>
<evidence type="ECO:0000256" key="7">
    <source>
        <dbReference type="ARBA" id="ARBA00023012"/>
    </source>
</evidence>
<reference evidence="12" key="1">
    <citation type="submission" date="2020-10" db="EMBL/GenBank/DDBJ databases">
        <authorList>
            <person name="Gilroy R."/>
        </authorList>
    </citation>
    <scope>NUCLEOTIDE SEQUENCE</scope>
    <source>
        <strain evidence="12">CHK176-6737</strain>
    </source>
</reference>
<dbReference type="GO" id="GO:0005886">
    <property type="term" value="C:plasma membrane"/>
    <property type="evidence" value="ECO:0007669"/>
    <property type="project" value="TreeGrafter"/>
</dbReference>
<protein>
    <recommendedName>
        <fullName evidence="3">histidine kinase</fullName>
        <ecNumber evidence="3">2.7.13.3</ecNumber>
    </recommendedName>
</protein>
<dbReference type="Proteomes" id="UP000824125">
    <property type="component" value="Unassembled WGS sequence"/>
</dbReference>
<dbReference type="CDD" id="cd00075">
    <property type="entry name" value="HATPase"/>
    <property type="match status" value="1"/>
</dbReference>
<dbReference type="InterPro" id="IPR003660">
    <property type="entry name" value="HAMP_dom"/>
</dbReference>
<dbReference type="SMART" id="SM00387">
    <property type="entry name" value="HATPase_c"/>
    <property type="match status" value="1"/>
</dbReference>
<gene>
    <name evidence="12" type="ORF">IAD23_00945</name>
</gene>
<evidence type="ECO:0000256" key="3">
    <source>
        <dbReference type="ARBA" id="ARBA00012438"/>
    </source>
</evidence>
<feature type="domain" description="Histidine kinase" evidence="10">
    <location>
        <begin position="143"/>
        <end position="356"/>
    </location>
</feature>
<dbReference type="InterPro" id="IPR003594">
    <property type="entry name" value="HATPase_dom"/>
</dbReference>
<dbReference type="InterPro" id="IPR050351">
    <property type="entry name" value="BphY/WalK/GraS-like"/>
</dbReference>
<comment type="catalytic activity">
    <reaction evidence="1">
        <text>ATP + protein L-histidine = ADP + protein N-phospho-L-histidine.</text>
        <dbReference type="EC" id="2.7.13.3"/>
    </reaction>
</comment>
<dbReference type="CDD" id="cd06225">
    <property type="entry name" value="HAMP"/>
    <property type="match status" value="1"/>
</dbReference>
<dbReference type="FunFam" id="1.10.287.130:FF:000001">
    <property type="entry name" value="Two-component sensor histidine kinase"/>
    <property type="match status" value="1"/>
</dbReference>
<keyword evidence="4" id="KW-0597">Phosphoprotein</keyword>
<dbReference type="PANTHER" id="PTHR45453">
    <property type="entry name" value="PHOSPHATE REGULON SENSOR PROTEIN PHOR"/>
    <property type="match status" value="1"/>
</dbReference>
<dbReference type="InterPro" id="IPR004358">
    <property type="entry name" value="Sig_transdc_His_kin-like_C"/>
</dbReference>
<name>A0A9D1SN48_9FIRM</name>
<keyword evidence="9" id="KW-1133">Transmembrane helix</keyword>
<dbReference type="SMART" id="SM00304">
    <property type="entry name" value="HAMP"/>
    <property type="match status" value="1"/>
</dbReference>
<dbReference type="Pfam" id="PF00512">
    <property type="entry name" value="HisKA"/>
    <property type="match status" value="1"/>
</dbReference>